<gene>
    <name evidence="2" type="ORF">Zmor_017717</name>
</gene>
<name>A0AA38MD38_9CUCU</name>
<comment type="caution">
    <text evidence="2">The sequence shown here is derived from an EMBL/GenBank/DDBJ whole genome shotgun (WGS) entry which is preliminary data.</text>
</comment>
<protein>
    <recommendedName>
        <fullName evidence="1">Reverse transcriptase domain-containing protein</fullName>
    </recommendedName>
</protein>
<evidence type="ECO:0000259" key="1">
    <source>
        <dbReference type="Pfam" id="PF00078"/>
    </source>
</evidence>
<reference evidence="2" key="1">
    <citation type="journal article" date="2023" name="G3 (Bethesda)">
        <title>Whole genome assemblies of Zophobas morio and Tenebrio molitor.</title>
        <authorList>
            <person name="Kaur S."/>
            <person name="Stinson S.A."/>
            <person name="diCenzo G.C."/>
        </authorList>
    </citation>
    <scope>NUCLEOTIDE SEQUENCE</scope>
    <source>
        <strain evidence="2">QUZm001</strain>
    </source>
</reference>
<dbReference type="AlphaFoldDB" id="A0AA38MD38"/>
<keyword evidence="3" id="KW-1185">Reference proteome</keyword>
<dbReference type="EMBL" id="JALNTZ010000005">
    <property type="protein sequence ID" value="KAJ3651696.1"/>
    <property type="molecule type" value="Genomic_DNA"/>
</dbReference>
<dbReference type="Pfam" id="PF00078">
    <property type="entry name" value="RVT_1"/>
    <property type="match status" value="1"/>
</dbReference>
<dbReference type="Proteomes" id="UP001168821">
    <property type="component" value="Unassembled WGS sequence"/>
</dbReference>
<organism evidence="2 3">
    <name type="scientific">Zophobas morio</name>
    <dbReference type="NCBI Taxonomy" id="2755281"/>
    <lineage>
        <taxon>Eukaryota</taxon>
        <taxon>Metazoa</taxon>
        <taxon>Ecdysozoa</taxon>
        <taxon>Arthropoda</taxon>
        <taxon>Hexapoda</taxon>
        <taxon>Insecta</taxon>
        <taxon>Pterygota</taxon>
        <taxon>Neoptera</taxon>
        <taxon>Endopterygota</taxon>
        <taxon>Coleoptera</taxon>
        <taxon>Polyphaga</taxon>
        <taxon>Cucujiformia</taxon>
        <taxon>Tenebrionidae</taxon>
        <taxon>Zophobas</taxon>
    </lineage>
</organism>
<evidence type="ECO:0000313" key="2">
    <source>
        <dbReference type="EMBL" id="KAJ3651696.1"/>
    </source>
</evidence>
<dbReference type="InterPro" id="IPR000477">
    <property type="entry name" value="RT_dom"/>
</dbReference>
<feature type="domain" description="Reverse transcriptase" evidence="1">
    <location>
        <begin position="8"/>
        <end position="89"/>
    </location>
</feature>
<evidence type="ECO:0000313" key="3">
    <source>
        <dbReference type="Proteomes" id="UP001168821"/>
    </source>
</evidence>
<proteinExistence type="predicted"/>
<accession>A0AA38MD38</accession>
<sequence>MKEGGYSVAYADDLLCMIEADNKNEIEDVGTEVMEMVVGWGNEVGVQISMEKTVMTLLKRPFPKSRPSKVRVQEKRLKYVKEGRYLGVRVSERMNFRRQVESLRGRVIGAMGKLRRVLRKEWSLNKRTIGVIYLFSLSMNNLDFFALCPTDCCFRKADT</sequence>